<feature type="coiled-coil region" evidence="1">
    <location>
        <begin position="40"/>
        <end position="67"/>
    </location>
</feature>
<evidence type="ECO:0000256" key="1">
    <source>
        <dbReference type="SAM" id="Coils"/>
    </source>
</evidence>
<dbReference type="EMBL" id="KZ502797">
    <property type="protein sequence ID" value="PKU72892.1"/>
    <property type="molecule type" value="Genomic_DNA"/>
</dbReference>
<keyword evidence="1" id="KW-0175">Coiled coil</keyword>
<protein>
    <submittedName>
        <fullName evidence="2">Uncharacterized protein</fullName>
    </submittedName>
</protein>
<dbReference type="GO" id="GO:0006275">
    <property type="term" value="P:regulation of DNA replication"/>
    <property type="evidence" value="ECO:0007669"/>
    <property type="project" value="InterPro"/>
</dbReference>
<dbReference type="AlphaFoldDB" id="A0A2I0WB62"/>
<evidence type="ECO:0000313" key="2">
    <source>
        <dbReference type="EMBL" id="PKU72892.1"/>
    </source>
</evidence>
<evidence type="ECO:0000313" key="3">
    <source>
        <dbReference type="Proteomes" id="UP000233837"/>
    </source>
</evidence>
<dbReference type="InterPro" id="IPR022786">
    <property type="entry name" value="Geminin/Multicilin"/>
</dbReference>
<accession>A0A2I0WB62</accession>
<keyword evidence="3" id="KW-1185">Reference proteome</keyword>
<sequence length="73" mass="8583">MGTKQLRQVRSYGMGPTLSASPFPRLSQVRAAWLAFLQENEQLREEFEFIMNEIARLRQEMDDLRRVLLNNAN</sequence>
<reference evidence="2 3" key="1">
    <citation type="journal article" date="2016" name="Sci. Rep.">
        <title>The Dendrobium catenatum Lindl. genome sequence provides insights into polysaccharide synthase, floral development and adaptive evolution.</title>
        <authorList>
            <person name="Zhang G.Q."/>
            <person name="Xu Q."/>
            <person name="Bian C."/>
            <person name="Tsai W.C."/>
            <person name="Yeh C.M."/>
            <person name="Liu K.W."/>
            <person name="Yoshida K."/>
            <person name="Zhang L.S."/>
            <person name="Chang S.B."/>
            <person name="Chen F."/>
            <person name="Shi Y."/>
            <person name="Su Y.Y."/>
            <person name="Zhang Y.Q."/>
            <person name="Chen L.J."/>
            <person name="Yin Y."/>
            <person name="Lin M."/>
            <person name="Huang H."/>
            <person name="Deng H."/>
            <person name="Wang Z.W."/>
            <person name="Zhu S.L."/>
            <person name="Zhao X."/>
            <person name="Deng C."/>
            <person name="Niu S.C."/>
            <person name="Huang J."/>
            <person name="Wang M."/>
            <person name="Liu G.H."/>
            <person name="Yang H.J."/>
            <person name="Xiao X.J."/>
            <person name="Hsiao Y.Y."/>
            <person name="Wu W.L."/>
            <person name="Chen Y.Y."/>
            <person name="Mitsuda N."/>
            <person name="Ohme-Takagi M."/>
            <person name="Luo Y.B."/>
            <person name="Van de Peer Y."/>
            <person name="Liu Z.J."/>
        </authorList>
    </citation>
    <scope>NUCLEOTIDE SEQUENCE [LARGE SCALE GENOMIC DNA]</scope>
    <source>
        <tissue evidence="2">The whole plant</tissue>
    </source>
</reference>
<name>A0A2I0WB62_9ASPA</name>
<dbReference type="Proteomes" id="UP000233837">
    <property type="component" value="Unassembled WGS sequence"/>
</dbReference>
<proteinExistence type="predicted"/>
<organism evidence="2 3">
    <name type="scientific">Dendrobium catenatum</name>
    <dbReference type="NCBI Taxonomy" id="906689"/>
    <lineage>
        <taxon>Eukaryota</taxon>
        <taxon>Viridiplantae</taxon>
        <taxon>Streptophyta</taxon>
        <taxon>Embryophyta</taxon>
        <taxon>Tracheophyta</taxon>
        <taxon>Spermatophyta</taxon>
        <taxon>Magnoliopsida</taxon>
        <taxon>Liliopsida</taxon>
        <taxon>Asparagales</taxon>
        <taxon>Orchidaceae</taxon>
        <taxon>Epidendroideae</taxon>
        <taxon>Malaxideae</taxon>
        <taxon>Dendrobiinae</taxon>
        <taxon>Dendrobium</taxon>
    </lineage>
</organism>
<dbReference type="Pfam" id="PF07412">
    <property type="entry name" value="Geminin"/>
    <property type="match status" value="1"/>
</dbReference>
<gene>
    <name evidence="2" type="ORF">MA16_Dca016637</name>
</gene>
<reference evidence="2 3" key="2">
    <citation type="journal article" date="2017" name="Nature">
        <title>The Apostasia genome and the evolution of orchids.</title>
        <authorList>
            <person name="Zhang G.Q."/>
            <person name="Liu K.W."/>
            <person name="Li Z."/>
            <person name="Lohaus R."/>
            <person name="Hsiao Y.Y."/>
            <person name="Niu S.C."/>
            <person name="Wang J.Y."/>
            <person name="Lin Y.C."/>
            <person name="Xu Q."/>
            <person name="Chen L.J."/>
            <person name="Yoshida K."/>
            <person name="Fujiwara S."/>
            <person name="Wang Z.W."/>
            <person name="Zhang Y.Q."/>
            <person name="Mitsuda N."/>
            <person name="Wang M."/>
            <person name="Liu G.H."/>
            <person name="Pecoraro L."/>
            <person name="Huang H.X."/>
            <person name="Xiao X.J."/>
            <person name="Lin M."/>
            <person name="Wu X.Y."/>
            <person name="Wu W.L."/>
            <person name="Chen Y.Y."/>
            <person name="Chang S.B."/>
            <person name="Sakamoto S."/>
            <person name="Ohme-Takagi M."/>
            <person name="Yagi M."/>
            <person name="Zeng S.J."/>
            <person name="Shen C.Y."/>
            <person name="Yeh C.M."/>
            <person name="Luo Y.B."/>
            <person name="Tsai W.C."/>
            <person name="Van de Peer Y."/>
            <person name="Liu Z.J."/>
        </authorList>
    </citation>
    <scope>NUCLEOTIDE SEQUENCE [LARGE SCALE GENOMIC DNA]</scope>
    <source>
        <tissue evidence="2">The whole plant</tissue>
    </source>
</reference>